<evidence type="ECO:0000313" key="3">
    <source>
        <dbReference type="Proteomes" id="UP000464314"/>
    </source>
</evidence>
<gene>
    <name evidence="2" type="ORF">Ana3638_20950</name>
</gene>
<accession>A0A6P1TPN6</accession>
<proteinExistence type="predicted"/>
<keyword evidence="2" id="KW-0378">Hydrolase</keyword>
<dbReference type="Pfam" id="PF07969">
    <property type="entry name" value="Amidohydro_3"/>
    <property type="match status" value="1"/>
</dbReference>
<protein>
    <submittedName>
        <fullName evidence="2">Amidohydrolase family protein</fullName>
    </submittedName>
</protein>
<dbReference type="InterPro" id="IPR050378">
    <property type="entry name" value="Metallo-dep_Hydrolases_sf"/>
</dbReference>
<dbReference type="SUPFAM" id="SSF51556">
    <property type="entry name" value="Metallo-dependent hydrolases"/>
    <property type="match status" value="1"/>
</dbReference>
<reference evidence="2 3" key="1">
    <citation type="submission" date="2020-01" db="EMBL/GenBank/DDBJ databases">
        <title>Genome analysis of Anaerocolumna sp. CBA3638.</title>
        <authorList>
            <person name="Kim J."/>
            <person name="Roh S.W."/>
        </authorList>
    </citation>
    <scope>NUCLEOTIDE SEQUENCE [LARGE SCALE GENOMIC DNA]</scope>
    <source>
        <strain evidence="2 3">CBA3638</strain>
    </source>
</reference>
<dbReference type="GO" id="GO:0005829">
    <property type="term" value="C:cytosol"/>
    <property type="evidence" value="ECO:0007669"/>
    <property type="project" value="TreeGrafter"/>
</dbReference>
<organism evidence="2 3">
    <name type="scientific">Anaerocolumna sedimenticola</name>
    <dbReference type="NCBI Taxonomy" id="2696063"/>
    <lineage>
        <taxon>Bacteria</taxon>
        <taxon>Bacillati</taxon>
        <taxon>Bacillota</taxon>
        <taxon>Clostridia</taxon>
        <taxon>Lachnospirales</taxon>
        <taxon>Lachnospiraceae</taxon>
        <taxon>Anaerocolumna</taxon>
    </lineage>
</organism>
<evidence type="ECO:0000313" key="2">
    <source>
        <dbReference type="EMBL" id="QHQ62944.1"/>
    </source>
</evidence>
<dbReference type="SUPFAM" id="SSF51338">
    <property type="entry name" value="Composite domain of metallo-dependent hydrolases"/>
    <property type="match status" value="1"/>
</dbReference>
<dbReference type="Gene3D" id="2.30.40.10">
    <property type="entry name" value="Urease, subunit C, domain 1"/>
    <property type="match status" value="1"/>
</dbReference>
<dbReference type="KEGG" id="anr:Ana3638_20950"/>
<feature type="domain" description="Amidohydrolase 3" evidence="1">
    <location>
        <begin position="44"/>
        <end position="95"/>
    </location>
</feature>
<dbReference type="PANTHER" id="PTHR11647:SF1">
    <property type="entry name" value="COLLAPSIN RESPONSE MEDIATOR PROTEIN"/>
    <property type="match status" value="1"/>
</dbReference>
<dbReference type="AlphaFoldDB" id="A0A6P1TPN6"/>
<name>A0A6P1TPN6_9FIRM</name>
<dbReference type="GO" id="GO:0016812">
    <property type="term" value="F:hydrolase activity, acting on carbon-nitrogen (but not peptide) bonds, in cyclic amides"/>
    <property type="evidence" value="ECO:0007669"/>
    <property type="project" value="TreeGrafter"/>
</dbReference>
<dbReference type="InterPro" id="IPR011059">
    <property type="entry name" value="Metal-dep_hydrolase_composite"/>
</dbReference>
<dbReference type="RefSeq" id="WP_161839766.1">
    <property type="nucleotide sequence ID" value="NZ_CP048000.1"/>
</dbReference>
<sequence length="123" mass="13323">MRTLIKNGLIYDGSGGSLYQKNILIEEDKIASVTENIEVCAENVIDANGFAVTPGFIDTHRHCDMDALYNADFGTIELSQGLTTVIGGNCGLAPVPAPRTYRKDIFDYIEPCLGAAPELKERG</sequence>
<dbReference type="Proteomes" id="UP000464314">
    <property type="component" value="Chromosome"/>
</dbReference>
<evidence type="ECO:0000259" key="1">
    <source>
        <dbReference type="Pfam" id="PF07969"/>
    </source>
</evidence>
<keyword evidence="3" id="KW-1185">Reference proteome</keyword>
<dbReference type="EMBL" id="CP048000">
    <property type="protein sequence ID" value="QHQ62944.1"/>
    <property type="molecule type" value="Genomic_DNA"/>
</dbReference>
<dbReference type="PANTHER" id="PTHR11647">
    <property type="entry name" value="HYDRANTOINASE/DIHYDROPYRIMIDINASE FAMILY MEMBER"/>
    <property type="match status" value="1"/>
</dbReference>
<dbReference type="InterPro" id="IPR032466">
    <property type="entry name" value="Metal_Hydrolase"/>
</dbReference>
<dbReference type="InterPro" id="IPR013108">
    <property type="entry name" value="Amidohydro_3"/>
</dbReference>